<dbReference type="PANTHER" id="PTHR43441">
    <property type="entry name" value="RIBOSOMAL-PROTEIN-SERINE ACETYLTRANSFERASE"/>
    <property type="match status" value="1"/>
</dbReference>
<dbReference type="EMBL" id="RBWV01000012">
    <property type="protein sequence ID" value="RKS73806.1"/>
    <property type="molecule type" value="Genomic_DNA"/>
</dbReference>
<name>A0A420XNQ2_9ACTN</name>
<protein>
    <submittedName>
        <fullName evidence="2">RimJ/RimL family protein N-acetyltransferase</fullName>
    </submittedName>
</protein>
<dbReference type="Pfam" id="PF13302">
    <property type="entry name" value="Acetyltransf_3"/>
    <property type="match status" value="1"/>
</dbReference>
<proteinExistence type="predicted"/>
<comment type="caution">
    <text evidence="2">The sequence shown here is derived from an EMBL/GenBank/DDBJ whole genome shotgun (WGS) entry which is preliminary data.</text>
</comment>
<dbReference type="Proteomes" id="UP000281955">
    <property type="component" value="Unassembled WGS sequence"/>
</dbReference>
<dbReference type="GO" id="GO:0005737">
    <property type="term" value="C:cytoplasm"/>
    <property type="evidence" value="ECO:0007669"/>
    <property type="project" value="TreeGrafter"/>
</dbReference>
<dbReference type="InterPro" id="IPR016181">
    <property type="entry name" value="Acyl_CoA_acyltransferase"/>
</dbReference>
<evidence type="ECO:0000313" key="2">
    <source>
        <dbReference type="EMBL" id="RKS73806.1"/>
    </source>
</evidence>
<gene>
    <name evidence="2" type="ORF">CLV35_2297</name>
</gene>
<evidence type="ECO:0000259" key="1">
    <source>
        <dbReference type="PROSITE" id="PS51186"/>
    </source>
</evidence>
<dbReference type="Gene3D" id="3.40.630.30">
    <property type="match status" value="1"/>
</dbReference>
<dbReference type="PROSITE" id="PS51186">
    <property type="entry name" value="GNAT"/>
    <property type="match status" value="1"/>
</dbReference>
<dbReference type="InterPro" id="IPR000182">
    <property type="entry name" value="GNAT_dom"/>
</dbReference>
<dbReference type="PANTHER" id="PTHR43441:SF10">
    <property type="entry name" value="ACETYLTRANSFERASE"/>
    <property type="match status" value="1"/>
</dbReference>
<keyword evidence="2" id="KW-0808">Transferase</keyword>
<evidence type="ECO:0000313" key="3">
    <source>
        <dbReference type="Proteomes" id="UP000281955"/>
    </source>
</evidence>
<sequence>MGPVPAIPPTTLRTDRLLLRAFTSDDEDAVLAACEDAEIQRWTTVPSPYRRAHARAFVRELVPSWWAEGSAAVFAVERRGELAACVGLHRRRPDPAVAEIGFWCAPGHRGRGVVTEAVAEVAAWGFDQLGLARLEWYAEVGNLASRRVADKLGFAPEGVARGLIAHRGVRVDVWCAALLAGELVRPGPPSD</sequence>
<dbReference type="InParanoid" id="A0A420XNQ2"/>
<feature type="domain" description="N-acetyltransferase" evidence="1">
    <location>
        <begin position="17"/>
        <end position="176"/>
    </location>
</feature>
<reference evidence="2 3" key="1">
    <citation type="submission" date="2018-10" db="EMBL/GenBank/DDBJ databases">
        <title>Genomic Encyclopedia of Archaeal and Bacterial Type Strains, Phase II (KMG-II): from individual species to whole genera.</title>
        <authorList>
            <person name="Goeker M."/>
        </authorList>
    </citation>
    <scope>NUCLEOTIDE SEQUENCE [LARGE SCALE GENOMIC DNA]</scope>
    <source>
        <strain evidence="2 3">RP-AC37</strain>
    </source>
</reference>
<dbReference type="InterPro" id="IPR051908">
    <property type="entry name" value="Ribosomal_N-acetyltransferase"/>
</dbReference>
<dbReference type="GO" id="GO:0008999">
    <property type="term" value="F:protein-N-terminal-alanine acetyltransferase activity"/>
    <property type="evidence" value="ECO:0007669"/>
    <property type="project" value="TreeGrafter"/>
</dbReference>
<dbReference type="GO" id="GO:1990189">
    <property type="term" value="F:protein N-terminal-serine acetyltransferase activity"/>
    <property type="evidence" value="ECO:0007669"/>
    <property type="project" value="TreeGrafter"/>
</dbReference>
<keyword evidence="3" id="KW-1185">Reference proteome</keyword>
<dbReference type="CDD" id="cd04301">
    <property type="entry name" value="NAT_SF"/>
    <property type="match status" value="1"/>
</dbReference>
<accession>A0A420XNQ2</accession>
<dbReference type="AlphaFoldDB" id="A0A420XNQ2"/>
<dbReference type="SUPFAM" id="SSF55729">
    <property type="entry name" value="Acyl-CoA N-acyltransferases (Nat)"/>
    <property type="match status" value="1"/>
</dbReference>
<organism evidence="2 3">
    <name type="scientific">Motilibacter peucedani</name>
    <dbReference type="NCBI Taxonomy" id="598650"/>
    <lineage>
        <taxon>Bacteria</taxon>
        <taxon>Bacillati</taxon>
        <taxon>Actinomycetota</taxon>
        <taxon>Actinomycetes</taxon>
        <taxon>Motilibacterales</taxon>
        <taxon>Motilibacteraceae</taxon>
        <taxon>Motilibacter</taxon>
    </lineage>
</organism>